<evidence type="ECO:0000313" key="3">
    <source>
        <dbReference type="Proteomes" id="UP001501521"/>
    </source>
</evidence>
<gene>
    <name evidence="2" type="ORF">GCM10025789_15860</name>
</gene>
<protein>
    <recommendedName>
        <fullName evidence="4">Type II secretion system protein GspF domain-containing protein</fullName>
    </recommendedName>
</protein>
<sequence>MMGLAIACGMVAGFGLLLVLRGSVAAPVRLDDALALLDRRPTAAQAAAAGLDGLGERLQRRLRLPLTAKQQKLLLMQDRTVGDFFIEKLVWTLTGFFLPAMWGALQFLMGRPVGLTPLAVALAGALCGYFVADLRLRSGAEEEKRSAVDGIHTFFDLVVLERLANSSAAQATANAAAISDAPLFRRITAGLERARMEQVQPWPELRRVAAEWGVPELADFSDVMQLEEQGAGVADALRARVRELRDAHLSQQKARAQEASEAMTLWMTIPALLLGVALVAPALLTLMGS</sequence>
<feature type="transmembrane region" description="Helical" evidence="1">
    <location>
        <begin position="265"/>
        <end position="286"/>
    </location>
</feature>
<keyword evidence="1" id="KW-1133">Transmembrane helix</keyword>
<evidence type="ECO:0008006" key="4">
    <source>
        <dbReference type="Google" id="ProtNLM"/>
    </source>
</evidence>
<proteinExistence type="predicted"/>
<keyword evidence="3" id="KW-1185">Reference proteome</keyword>
<feature type="transmembrane region" description="Helical" evidence="1">
    <location>
        <begin position="89"/>
        <end position="108"/>
    </location>
</feature>
<dbReference type="PANTHER" id="PTHR35007">
    <property type="entry name" value="INTEGRAL MEMBRANE PROTEIN-RELATED"/>
    <property type="match status" value="1"/>
</dbReference>
<accession>A0ABP9FCY8</accession>
<evidence type="ECO:0000313" key="2">
    <source>
        <dbReference type="EMBL" id="GAA4898720.1"/>
    </source>
</evidence>
<keyword evidence="1" id="KW-0812">Transmembrane</keyword>
<keyword evidence="1" id="KW-0472">Membrane</keyword>
<organism evidence="2 3">
    <name type="scientific">Tessaracoccus lubricantis</name>
    <dbReference type="NCBI Taxonomy" id="545543"/>
    <lineage>
        <taxon>Bacteria</taxon>
        <taxon>Bacillati</taxon>
        <taxon>Actinomycetota</taxon>
        <taxon>Actinomycetes</taxon>
        <taxon>Propionibacteriales</taxon>
        <taxon>Propionibacteriaceae</taxon>
        <taxon>Tessaracoccus</taxon>
    </lineage>
</organism>
<name>A0ABP9FCY8_9ACTN</name>
<dbReference type="PANTHER" id="PTHR35007:SF1">
    <property type="entry name" value="PILUS ASSEMBLY PROTEIN"/>
    <property type="match status" value="1"/>
</dbReference>
<reference evidence="3" key="1">
    <citation type="journal article" date="2019" name="Int. J. Syst. Evol. Microbiol.">
        <title>The Global Catalogue of Microorganisms (GCM) 10K type strain sequencing project: providing services to taxonomists for standard genome sequencing and annotation.</title>
        <authorList>
            <consortium name="The Broad Institute Genomics Platform"/>
            <consortium name="The Broad Institute Genome Sequencing Center for Infectious Disease"/>
            <person name="Wu L."/>
            <person name="Ma J."/>
        </authorList>
    </citation>
    <scope>NUCLEOTIDE SEQUENCE [LARGE SCALE GENOMIC DNA]</scope>
    <source>
        <strain evidence="3">JCM 19125</strain>
    </source>
</reference>
<dbReference type="RefSeq" id="WP_345581574.1">
    <property type="nucleotide sequence ID" value="NZ_BAABLV010000025.1"/>
</dbReference>
<dbReference type="Proteomes" id="UP001501521">
    <property type="component" value="Unassembled WGS sequence"/>
</dbReference>
<feature type="transmembrane region" description="Helical" evidence="1">
    <location>
        <begin position="115"/>
        <end position="132"/>
    </location>
</feature>
<evidence type="ECO:0000256" key="1">
    <source>
        <dbReference type="SAM" id="Phobius"/>
    </source>
</evidence>
<dbReference type="EMBL" id="BAABLV010000025">
    <property type="protein sequence ID" value="GAA4898720.1"/>
    <property type="molecule type" value="Genomic_DNA"/>
</dbReference>
<comment type="caution">
    <text evidence="2">The sequence shown here is derived from an EMBL/GenBank/DDBJ whole genome shotgun (WGS) entry which is preliminary data.</text>
</comment>